<dbReference type="SUPFAM" id="SSF75420">
    <property type="entry name" value="YhbC-like, N-terminal domain"/>
    <property type="match status" value="1"/>
</dbReference>
<protein>
    <recommendedName>
        <fullName evidence="3">Ribosome maturation factor RimP</fullName>
    </recommendedName>
</protein>
<dbReference type="InterPro" id="IPR028998">
    <property type="entry name" value="RimP_C"/>
</dbReference>
<dbReference type="Pfam" id="PF17384">
    <property type="entry name" value="DUF150_C"/>
    <property type="match status" value="1"/>
</dbReference>
<reference evidence="7 8" key="1">
    <citation type="submission" date="2024-06" db="EMBL/GenBank/DDBJ databases">
        <title>The Natural Products Discovery Center: Release of the First 8490 Sequenced Strains for Exploring Actinobacteria Biosynthetic Diversity.</title>
        <authorList>
            <person name="Kalkreuter E."/>
            <person name="Kautsar S.A."/>
            <person name="Yang D."/>
            <person name="Bader C.D."/>
            <person name="Teijaro C.N."/>
            <person name="Fluegel L."/>
            <person name="Davis C.M."/>
            <person name="Simpson J.R."/>
            <person name="Lauterbach L."/>
            <person name="Steele A.D."/>
            <person name="Gui C."/>
            <person name="Meng S."/>
            <person name="Li G."/>
            <person name="Viehrig K."/>
            <person name="Ye F."/>
            <person name="Su P."/>
            <person name="Kiefer A.F."/>
            <person name="Nichols A."/>
            <person name="Cepeda A.J."/>
            <person name="Yan W."/>
            <person name="Fan B."/>
            <person name="Jiang Y."/>
            <person name="Adhikari A."/>
            <person name="Zheng C.-J."/>
            <person name="Schuster L."/>
            <person name="Cowan T.M."/>
            <person name="Smanski M.J."/>
            <person name="Chevrette M.G."/>
            <person name="De Carvalho L.P.S."/>
            <person name="Shen B."/>
        </authorList>
    </citation>
    <scope>NUCLEOTIDE SEQUENCE [LARGE SCALE GENOMIC DNA]</scope>
    <source>
        <strain evidence="7 8">NPDC019708</strain>
    </source>
</reference>
<evidence type="ECO:0000256" key="4">
    <source>
        <dbReference type="SAM" id="MobiDB-lite"/>
    </source>
</evidence>
<feature type="domain" description="Ribosome maturation factor RimP N-terminal" evidence="5">
    <location>
        <begin position="12"/>
        <end position="86"/>
    </location>
</feature>
<dbReference type="InterPro" id="IPR028989">
    <property type="entry name" value="RimP_N"/>
</dbReference>
<comment type="subcellular location">
    <subcellularLocation>
        <location evidence="3">Cytoplasm</location>
    </subcellularLocation>
</comment>
<dbReference type="NCBIfam" id="NF000930">
    <property type="entry name" value="PRK00092.2-2"/>
    <property type="match status" value="1"/>
</dbReference>
<dbReference type="CDD" id="cd01734">
    <property type="entry name" value="YlxS_C"/>
    <property type="match status" value="1"/>
</dbReference>
<keyword evidence="8" id="KW-1185">Reference proteome</keyword>
<keyword evidence="1 3" id="KW-0963">Cytoplasm</keyword>
<evidence type="ECO:0000313" key="7">
    <source>
        <dbReference type="EMBL" id="MEU1957125.1"/>
    </source>
</evidence>
<evidence type="ECO:0000256" key="2">
    <source>
        <dbReference type="ARBA" id="ARBA00022517"/>
    </source>
</evidence>
<dbReference type="HAMAP" id="MF_01077">
    <property type="entry name" value="RimP"/>
    <property type="match status" value="1"/>
</dbReference>
<proteinExistence type="inferred from homology"/>
<dbReference type="InterPro" id="IPR003728">
    <property type="entry name" value="Ribosome_maturation_RimP"/>
</dbReference>
<organism evidence="7 8">
    <name type="scientific">Nocardia rhamnosiphila</name>
    <dbReference type="NCBI Taxonomy" id="426716"/>
    <lineage>
        <taxon>Bacteria</taxon>
        <taxon>Bacillati</taxon>
        <taxon>Actinomycetota</taxon>
        <taxon>Actinomycetes</taxon>
        <taxon>Mycobacteriales</taxon>
        <taxon>Nocardiaceae</taxon>
        <taxon>Nocardia</taxon>
    </lineage>
</organism>
<comment type="similarity">
    <text evidence="3">Belongs to the RimP family.</text>
</comment>
<dbReference type="RefSeq" id="WP_356958708.1">
    <property type="nucleotide sequence ID" value="NZ_JBEYBD010000016.1"/>
</dbReference>
<sequence>MPMPTEERVSRLVAGLVAGRGFDLEGVEVSTAAGQTRVRVIVDSDRSADLDTIAELSAQVSACLDDADDEFEAARYLLEVTTPGIDRPLTAPRHWRRARGRKAEITLKPGVAPPEPGLPTRFTARIGDLDDDRIALVLSGKPGPRLASVGLADIARAVVEVEFSPPNARELELAGGVAAGRPPAGVDAAEPTGTAVAASDSTEGTME</sequence>
<gene>
    <name evidence="3 7" type="primary">rimP</name>
    <name evidence="7" type="ORF">ABZ510_35385</name>
</gene>
<keyword evidence="2 3" id="KW-0690">Ribosome biogenesis</keyword>
<evidence type="ECO:0000259" key="6">
    <source>
        <dbReference type="Pfam" id="PF17384"/>
    </source>
</evidence>
<dbReference type="InterPro" id="IPR035956">
    <property type="entry name" value="RimP_N_sf"/>
</dbReference>
<dbReference type="Gene3D" id="3.30.300.70">
    <property type="entry name" value="RimP-like superfamily, N-terminal"/>
    <property type="match status" value="1"/>
</dbReference>
<evidence type="ECO:0000313" key="8">
    <source>
        <dbReference type="Proteomes" id="UP001550628"/>
    </source>
</evidence>
<comment type="function">
    <text evidence="3">Required for maturation of 30S ribosomal subunits.</text>
</comment>
<feature type="domain" description="Ribosome maturation factor RimP C-terminal" evidence="6">
    <location>
        <begin position="89"/>
        <end position="163"/>
    </location>
</feature>
<dbReference type="PANTHER" id="PTHR33867">
    <property type="entry name" value="RIBOSOME MATURATION FACTOR RIMP"/>
    <property type="match status" value="1"/>
</dbReference>
<dbReference type="Pfam" id="PF02576">
    <property type="entry name" value="RimP_N"/>
    <property type="match status" value="1"/>
</dbReference>
<accession>A0ABV2X1U0</accession>
<dbReference type="EMBL" id="JBEYBF010000054">
    <property type="protein sequence ID" value="MEU1957125.1"/>
    <property type="molecule type" value="Genomic_DNA"/>
</dbReference>
<name>A0ABV2X1U0_9NOCA</name>
<comment type="caution">
    <text evidence="7">The sequence shown here is derived from an EMBL/GenBank/DDBJ whole genome shotgun (WGS) entry which is preliminary data.</text>
</comment>
<evidence type="ECO:0000256" key="3">
    <source>
        <dbReference type="HAMAP-Rule" id="MF_01077"/>
    </source>
</evidence>
<feature type="region of interest" description="Disordered" evidence="4">
    <location>
        <begin position="182"/>
        <end position="207"/>
    </location>
</feature>
<evidence type="ECO:0000259" key="5">
    <source>
        <dbReference type="Pfam" id="PF02576"/>
    </source>
</evidence>
<dbReference type="Proteomes" id="UP001550628">
    <property type="component" value="Unassembled WGS sequence"/>
</dbReference>
<dbReference type="PANTHER" id="PTHR33867:SF1">
    <property type="entry name" value="RIBOSOME MATURATION FACTOR RIMP"/>
    <property type="match status" value="1"/>
</dbReference>
<evidence type="ECO:0000256" key="1">
    <source>
        <dbReference type="ARBA" id="ARBA00022490"/>
    </source>
</evidence>